<reference evidence="3 4" key="1">
    <citation type="submission" date="2024-05" db="EMBL/GenBank/DDBJ databases">
        <title>A draft genome resource for the thread blight pathogen Marasmius tenuissimus strain MS-2.</title>
        <authorList>
            <person name="Yulfo-Soto G.E."/>
            <person name="Baruah I.K."/>
            <person name="Amoako-Attah I."/>
            <person name="Bukari Y."/>
            <person name="Meinhardt L.W."/>
            <person name="Bailey B.A."/>
            <person name="Cohen S.P."/>
        </authorList>
    </citation>
    <scope>NUCLEOTIDE SEQUENCE [LARGE SCALE GENOMIC DNA]</scope>
    <source>
        <strain evidence="3 4">MS-2</strain>
    </source>
</reference>
<organism evidence="3 4">
    <name type="scientific">Marasmius tenuissimus</name>
    <dbReference type="NCBI Taxonomy" id="585030"/>
    <lineage>
        <taxon>Eukaryota</taxon>
        <taxon>Fungi</taxon>
        <taxon>Dikarya</taxon>
        <taxon>Basidiomycota</taxon>
        <taxon>Agaricomycotina</taxon>
        <taxon>Agaricomycetes</taxon>
        <taxon>Agaricomycetidae</taxon>
        <taxon>Agaricales</taxon>
        <taxon>Marasmiineae</taxon>
        <taxon>Marasmiaceae</taxon>
        <taxon>Marasmius</taxon>
    </lineage>
</organism>
<gene>
    <name evidence="3" type="ORF">AAF712_011647</name>
</gene>
<dbReference type="SUPFAM" id="SSF52540">
    <property type="entry name" value="P-loop containing nucleoside triphosphate hydrolases"/>
    <property type="match status" value="1"/>
</dbReference>
<accession>A0ABR2ZJX7</accession>
<proteinExistence type="predicted"/>
<keyword evidence="1" id="KW-0677">Repeat</keyword>
<dbReference type="EMBL" id="JBBXMP010000133">
    <property type="protein sequence ID" value="KAL0061504.1"/>
    <property type="molecule type" value="Genomic_DNA"/>
</dbReference>
<name>A0ABR2ZJX7_9AGAR</name>
<dbReference type="PANTHER" id="PTHR10039:SF14">
    <property type="entry name" value="NACHT DOMAIN-CONTAINING PROTEIN"/>
    <property type="match status" value="1"/>
</dbReference>
<comment type="caution">
    <text evidence="3">The sequence shown here is derived from an EMBL/GenBank/DDBJ whole genome shotgun (WGS) entry which is preliminary data.</text>
</comment>
<evidence type="ECO:0000259" key="2">
    <source>
        <dbReference type="Pfam" id="PF24883"/>
    </source>
</evidence>
<evidence type="ECO:0000256" key="1">
    <source>
        <dbReference type="ARBA" id="ARBA00022737"/>
    </source>
</evidence>
<keyword evidence="4" id="KW-1185">Reference proteome</keyword>
<dbReference type="PANTHER" id="PTHR10039">
    <property type="entry name" value="AMELOGENIN"/>
    <property type="match status" value="1"/>
</dbReference>
<sequence>MSNSQLEWDTESDRQDVEARVLAFGCRCTRVKEYKVGFRESLFLREDNPGWLVTQATSMQYAHPRNNGAYRHINHGRDQNVNYGGDQNINNTQTEVNHIGRDLVKIFHATIVNPYNSIWDRIIGVGASHKAEQQFERGRCLPGTRDEVIRIIRNWISMKEQACPIFWLSGAAGVGKSAIAMTVAEACEKEETLVSSFFFFRSDPKRNNPSALWLTIAHGLASTMPVLRDVIEEKILTDSMFIEASLERQFSELILNPSPTWNWSGGLWGFVNDLTCVVPVPDIVIIDGLDECGDEETQLRILSIIQSAFQEVPHFPLRFLICSRPEAWIREAFADDGLGGLSKVVVLDETFMPERDIMKFYLHHFQEIASNKKYSQLRFPSPWPSTKDLEALVKYTCGQFVYAATVIKFIKLAFRHPILQLQIILDKAPHARRGALPYHQLDALYDLILDAGPDYDEVLPILRAIFMLPSRLEPTPAIIELFLGLPMGQVTLTLRAMYSVLDIRGWGDKIRVYHNSFRDYLLDPSRSRHFHVDIDTQKCPVERQWLRNLTACQMRTYR</sequence>
<evidence type="ECO:0000313" key="4">
    <source>
        <dbReference type="Proteomes" id="UP001437256"/>
    </source>
</evidence>
<dbReference type="Proteomes" id="UP001437256">
    <property type="component" value="Unassembled WGS sequence"/>
</dbReference>
<evidence type="ECO:0000313" key="3">
    <source>
        <dbReference type="EMBL" id="KAL0061504.1"/>
    </source>
</evidence>
<dbReference type="InterPro" id="IPR027417">
    <property type="entry name" value="P-loop_NTPase"/>
</dbReference>
<dbReference type="InterPro" id="IPR056884">
    <property type="entry name" value="NPHP3-like_N"/>
</dbReference>
<protein>
    <recommendedName>
        <fullName evidence="2">Nephrocystin 3-like N-terminal domain-containing protein</fullName>
    </recommendedName>
</protein>
<dbReference type="Pfam" id="PF24883">
    <property type="entry name" value="NPHP3_N"/>
    <property type="match status" value="1"/>
</dbReference>
<dbReference type="Gene3D" id="3.40.50.300">
    <property type="entry name" value="P-loop containing nucleotide triphosphate hydrolases"/>
    <property type="match status" value="1"/>
</dbReference>
<feature type="domain" description="Nephrocystin 3-like N-terminal" evidence="2">
    <location>
        <begin position="153"/>
        <end position="324"/>
    </location>
</feature>